<gene>
    <name evidence="9" type="ORF">DKT75_12530</name>
</gene>
<dbReference type="Pfam" id="PF01032">
    <property type="entry name" value="FecCD"/>
    <property type="match status" value="1"/>
</dbReference>
<evidence type="ECO:0000256" key="1">
    <source>
        <dbReference type="ARBA" id="ARBA00004651"/>
    </source>
</evidence>
<evidence type="ECO:0000256" key="3">
    <source>
        <dbReference type="ARBA" id="ARBA00022448"/>
    </source>
</evidence>
<feature type="transmembrane region" description="Helical" evidence="8">
    <location>
        <begin position="101"/>
        <end position="119"/>
    </location>
</feature>
<evidence type="ECO:0000256" key="8">
    <source>
        <dbReference type="SAM" id="Phobius"/>
    </source>
</evidence>
<feature type="transmembrane region" description="Helical" evidence="8">
    <location>
        <begin position="287"/>
        <end position="305"/>
    </location>
</feature>
<feature type="transmembrane region" description="Helical" evidence="8">
    <location>
        <begin position="128"/>
        <end position="148"/>
    </location>
</feature>
<proteinExistence type="inferred from homology"/>
<comment type="caution">
    <text evidence="9">The sequence shown here is derived from an EMBL/GenBank/DDBJ whole genome shotgun (WGS) entry which is preliminary data.</text>
</comment>
<keyword evidence="4" id="KW-1003">Cell membrane</keyword>
<keyword evidence="10" id="KW-1185">Reference proteome</keyword>
<evidence type="ECO:0000256" key="4">
    <source>
        <dbReference type="ARBA" id="ARBA00022475"/>
    </source>
</evidence>
<dbReference type="Gene3D" id="1.10.3470.10">
    <property type="entry name" value="ABC transporter involved in vitamin B12 uptake, BtuC"/>
    <property type="match status" value="1"/>
</dbReference>
<dbReference type="CDD" id="cd06550">
    <property type="entry name" value="TM_ABC_iron-siderophores_like"/>
    <property type="match status" value="1"/>
</dbReference>
<organism evidence="9 10">
    <name type="scientific">Leucothrix arctica</name>
    <dbReference type="NCBI Taxonomy" id="1481894"/>
    <lineage>
        <taxon>Bacteria</taxon>
        <taxon>Pseudomonadati</taxon>
        <taxon>Pseudomonadota</taxon>
        <taxon>Gammaproteobacteria</taxon>
        <taxon>Thiotrichales</taxon>
        <taxon>Thiotrichaceae</taxon>
        <taxon>Leucothrix</taxon>
    </lineage>
</organism>
<dbReference type="PANTHER" id="PTHR30472:SF27">
    <property type="entry name" value="PETROBACTIN IMPORT SYSTEM PERMEASE PROTEIN YCLN"/>
    <property type="match status" value="1"/>
</dbReference>
<reference evidence="9 10" key="1">
    <citation type="submission" date="2018-05" db="EMBL/GenBank/DDBJ databases">
        <title>Leucothrix arctica sp. nov., isolated from Arctic seawater.</title>
        <authorList>
            <person name="Choi A."/>
            <person name="Baek K."/>
        </authorList>
    </citation>
    <scope>NUCLEOTIDE SEQUENCE [LARGE SCALE GENOMIC DNA]</scope>
    <source>
        <strain evidence="9 10">IMCC9719</strain>
    </source>
</reference>
<name>A0A317C9V9_9GAMM</name>
<accession>A0A317C9V9</accession>
<feature type="transmembrane region" description="Helical" evidence="8">
    <location>
        <begin position="44"/>
        <end position="65"/>
    </location>
</feature>
<dbReference type="OrthoDB" id="9811975at2"/>
<dbReference type="GO" id="GO:0005886">
    <property type="term" value="C:plasma membrane"/>
    <property type="evidence" value="ECO:0007669"/>
    <property type="project" value="UniProtKB-SubCell"/>
</dbReference>
<sequence>MAVFLLLLFSFASLFVGVIELTPASLWSDPEAAWLLAASRLPRVLSVLLTGTSLAIAGLVMQVLVQNRFVEPATAGSGQSAVLGIILVTLFIPGASLMTKMGLASVTALLGTGLFLLIVRRLPVQETYLVPLVGIVYGGVVGAVATWLAWQADLIQLIDIWLTGEFSGMIRGRYDFLWIAGALAVFSYFLADQFTIASLGEDQARNLGLNYNVMMAIGLVLVSIVTAVTVVTVGVIPFIGLIVPNIVSRWRGDNLRHSLPLVAYSGAMLTLLCDVVGRVVIFPYEVPVGSVFGVVGAFITLWLLYSSPSAKRA</sequence>
<feature type="transmembrane region" description="Helical" evidence="8">
    <location>
        <begin position="77"/>
        <end position="95"/>
    </location>
</feature>
<dbReference type="Proteomes" id="UP000245506">
    <property type="component" value="Unassembled WGS sequence"/>
</dbReference>
<comment type="subcellular location">
    <subcellularLocation>
        <location evidence="1">Cell membrane</location>
        <topology evidence="1">Multi-pass membrane protein</topology>
    </subcellularLocation>
</comment>
<evidence type="ECO:0000313" key="9">
    <source>
        <dbReference type="EMBL" id="PWQ95169.1"/>
    </source>
</evidence>
<evidence type="ECO:0000256" key="7">
    <source>
        <dbReference type="ARBA" id="ARBA00023136"/>
    </source>
</evidence>
<keyword evidence="5 8" id="KW-0812">Transmembrane</keyword>
<dbReference type="EMBL" id="QGKL01000035">
    <property type="protein sequence ID" value="PWQ95169.1"/>
    <property type="molecule type" value="Genomic_DNA"/>
</dbReference>
<dbReference type="InterPro" id="IPR037294">
    <property type="entry name" value="ABC_BtuC-like"/>
</dbReference>
<evidence type="ECO:0000256" key="2">
    <source>
        <dbReference type="ARBA" id="ARBA00007935"/>
    </source>
</evidence>
<keyword evidence="3" id="KW-0813">Transport</keyword>
<feature type="transmembrane region" description="Helical" evidence="8">
    <location>
        <begin position="216"/>
        <end position="247"/>
    </location>
</feature>
<dbReference type="AlphaFoldDB" id="A0A317C9V9"/>
<dbReference type="SUPFAM" id="SSF81345">
    <property type="entry name" value="ABC transporter involved in vitamin B12 uptake, BtuC"/>
    <property type="match status" value="1"/>
</dbReference>
<dbReference type="InterPro" id="IPR000522">
    <property type="entry name" value="ABC_transptr_permease_BtuC"/>
</dbReference>
<evidence type="ECO:0000313" key="10">
    <source>
        <dbReference type="Proteomes" id="UP000245506"/>
    </source>
</evidence>
<dbReference type="PANTHER" id="PTHR30472">
    <property type="entry name" value="FERRIC ENTEROBACTIN TRANSPORT SYSTEM PERMEASE PROTEIN"/>
    <property type="match status" value="1"/>
</dbReference>
<dbReference type="GO" id="GO:0022857">
    <property type="term" value="F:transmembrane transporter activity"/>
    <property type="evidence" value="ECO:0007669"/>
    <property type="project" value="InterPro"/>
</dbReference>
<evidence type="ECO:0000256" key="5">
    <source>
        <dbReference type="ARBA" id="ARBA00022692"/>
    </source>
</evidence>
<feature type="transmembrane region" description="Helical" evidence="8">
    <location>
        <begin position="259"/>
        <end position="281"/>
    </location>
</feature>
<comment type="similarity">
    <text evidence="2">Belongs to the binding-protein-dependent transport system permease family. FecCD subfamily.</text>
</comment>
<protein>
    <submittedName>
        <fullName evidence="9">Iron ABC transporter permease</fullName>
    </submittedName>
</protein>
<dbReference type="RefSeq" id="WP_109823781.1">
    <property type="nucleotide sequence ID" value="NZ_QGKL01000035.1"/>
</dbReference>
<dbReference type="GO" id="GO:0033214">
    <property type="term" value="P:siderophore-iron import into cell"/>
    <property type="evidence" value="ECO:0007669"/>
    <property type="project" value="TreeGrafter"/>
</dbReference>
<feature type="transmembrane region" description="Helical" evidence="8">
    <location>
        <begin position="177"/>
        <end position="196"/>
    </location>
</feature>
<evidence type="ECO:0000256" key="6">
    <source>
        <dbReference type="ARBA" id="ARBA00022989"/>
    </source>
</evidence>
<keyword evidence="6 8" id="KW-1133">Transmembrane helix</keyword>
<keyword evidence="7 8" id="KW-0472">Membrane</keyword>